<dbReference type="OMA" id="CYRITSF"/>
<dbReference type="GO" id="GO:0003676">
    <property type="term" value="F:nucleic acid binding"/>
    <property type="evidence" value="ECO:0007669"/>
    <property type="project" value="InterPro"/>
</dbReference>
<feature type="domain" description="CCHC-type" evidence="4">
    <location>
        <begin position="53"/>
        <end position="66"/>
    </location>
</feature>
<keyword evidence="2" id="KW-0479">Metal-binding</keyword>
<name>A0A1U8Q814_NELNU</name>
<dbReference type="InterPro" id="IPR039537">
    <property type="entry name" value="Retrotran_Ty1/copia-like"/>
</dbReference>
<dbReference type="AlphaFoldDB" id="A0A1U8Q814"/>
<dbReference type="InterPro" id="IPR012337">
    <property type="entry name" value="RNaseH-like_sf"/>
</dbReference>
<keyword evidence="2" id="KW-0863">Zinc-finger</keyword>
<evidence type="ECO:0000313" key="7">
    <source>
        <dbReference type="RefSeq" id="XP_019054918.1"/>
    </source>
</evidence>
<proteinExistence type="predicted"/>
<dbReference type="GO" id="GO:0006508">
    <property type="term" value="P:proteolysis"/>
    <property type="evidence" value="ECO:0007669"/>
    <property type="project" value="UniProtKB-KW"/>
</dbReference>
<dbReference type="STRING" id="4432.A0A1U8Q814"/>
<organism evidence="6 7">
    <name type="scientific">Nelumbo nucifera</name>
    <name type="common">Sacred lotus</name>
    <dbReference type="NCBI Taxonomy" id="4432"/>
    <lineage>
        <taxon>Eukaryota</taxon>
        <taxon>Viridiplantae</taxon>
        <taxon>Streptophyta</taxon>
        <taxon>Embryophyta</taxon>
        <taxon>Tracheophyta</taxon>
        <taxon>Spermatophyta</taxon>
        <taxon>Magnoliopsida</taxon>
        <taxon>Proteales</taxon>
        <taxon>Nelumbonaceae</taxon>
        <taxon>Nelumbo</taxon>
    </lineage>
</organism>
<gene>
    <name evidence="7" type="primary">LOC109115384</name>
</gene>
<feature type="domain" description="Integrase catalytic" evidence="5">
    <location>
        <begin position="200"/>
        <end position="372"/>
    </location>
</feature>
<feature type="region of interest" description="Disordered" evidence="3">
    <location>
        <begin position="472"/>
        <end position="510"/>
    </location>
</feature>
<reference evidence="7" key="1">
    <citation type="submission" date="2025-08" db="UniProtKB">
        <authorList>
            <consortium name="RefSeq"/>
        </authorList>
    </citation>
    <scope>IDENTIFICATION</scope>
</reference>
<feature type="compositionally biased region" description="Low complexity" evidence="3">
    <location>
        <begin position="476"/>
        <end position="491"/>
    </location>
</feature>
<dbReference type="Pfam" id="PF22936">
    <property type="entry name" value="Pol_BBD"/>
    <property type="match status" value="1"/>
</dbReference>
<evidence type="ECO:0000256" key="3">
    <source>
        <dbReference type="SAM" id="MobiDB-lite"/>
    </source>
</evidence>
<dbReference type="Pfam" id="PF00665">
    <property type="entry name" value="rve"/>
    <property type="match status" value="1"/>
</dbReference>
<dbReference type="PROSITE" id="PS50158">
    <property type="entry name" value="ZF_CCHC"/>
    <property type="match status" value="1"/>
</dbReference>
<dbReference type="InParanoid" id="A0A1U8Q814"/>
<dbReference type="Pfam" id="PF25597">
    <property type="entry name" value="SH3_retrovirus"/>
    <property type="match status" value="1"/>
</dbReference>
<evidence type="ECO:0000313" key="6">
    <source>
        <dbReference type="Proteomes" id="UP000189703"/>
    </source>
</evidence>
<dbReference type="PANTHER" id="PTHR42648:SF31">
    <property type="entry name" value="RNA-DIRECTED DNA POLYMERASE"/>
    <property type="match status" value="1"/>
</dbReference>
<dbReference type="InterPro" id="IPR001584">
    <property type="entry name" value="Integrase_cat-core"/>
</dbReference>
<dbReference type="PANTHER" id="PTHR42648">
    <property type="entry name" value="TRANSPOSASE, PUTATIVE-RELATED"/>
    <property type="match status" value="1"/>
</dbReference>
<evidence type="ECO:0000259" key="4">
    <source>
        <dbReference type="PROSITE" id="PS50158"/>
    </source>
</evidence>
<keyword evidence="6" id="KW-1185">Reference proteome</keyword>
<dbReference type="SUPFAM" id="SSF53098">
    <property type="entry name" value="Ribonuclease H-like"/>
    <property type="match status" value="1"/>
</dbReference>
<dbReference type="InterPro" id="IPR057670">
    <property type="entry name" value="SH3_retrovirus"/>
</dbReference>
<dbReference type="Proteomes" id="UP000189703">
    <property type="component" value="Unplaced"/>
</dbReference>
<keyword evidence="1" id="KW-0378">Hydrolase</keyword>
<dbReference type="InterPro" id="IPR001878">
    <property type="entry name" value="Znf_CCHC"/>
</dbReference>
<dbReference type="PROSITE" id="PS50994">
    <property type="entry name" value="INTEGRASE"/>
    <property type="match status" value="1"/>
</dbReference>
<keyword evidence="1" id="KW-0645">Protease</keyword>
<dbReference type="KEGG" id="nnu:109115384"/>
<sequence>MVMKPFPNLDEVYNLALREESQRNIRINVSPLPEVSTMAISSGNQKKKSSVTCSHCGKKGHLKDKCYRITSFPPNFKFTKGKSATGGTHSANNVTQGILDRTHSVNSHCSSSQLSSTDIWIVDTGTTDHIANSLKYFDSYTTIHDLFVTLPKGTKVQATHIGTIPLASATILNDDQSSRIMIGLGKAKSGLYPLQPSFKRFPFPLYVKNTVSSFELIHMDIWGLYSTATIGGYHYFLTIVDDFTIFTWVFLMRAKSDAISIITMFYNMVSTQFNCSIKQICTDNGPEFNLYEFYSSKGIVHQLSCVGTPQQNAVVERKHQHLLVVARSLMFLASMPIKFWGTTVLTATYIINRLPTVVLNNLTPFECLFHKAPQYGHFKVYGSLCFASTLQHNRKKFHPRAIKCVFVGYPNGVKGYKLYNLDDHSIFISGDVVFFESEFPFSSSSATSSIHTRDAQSSFNLSAIHPLPQPQIIADNASSPSASVPSNPYSSTPMFESPHTSPVNAHPPAASHLQPEVCFDPVPLRSTRVTKPPQYLAAYHPDLPAKSSHLSTSHPIQNFLSTSQLSDSHYAFTIALSLLMNQNPIFKLRITTIGKKP</sequence>
<dbReference type="InterPro" id="IPR036397">
    <property type="entry name" value="RNaseH_sf"/>
</dbReference>
<feature type="compositionally biased region" description="Polar residues" evidence="3">
    <location>
        <begin position="492"/>
        <end position="503"/>
    </location>
</feature>
<dbReference type="InterPro" id="IPR036875">
    <property type="entry name" value="Znf_CCHC_sf"/>
</dbReference>
<accession>A0A1U8Q814</accession>
<dbReference type="GO" id="GO:0008270">
    <property type="term" value="F:zinc ion binding"/>
    <property type="evidence" value="ECO:0007669"/>
    <property type="project" value="UniProtKB-KW"/>
</dbReference>
<evidence type="ECO:0000256" key="2">
    <source>
        <dbReference type="PROSITE-ProRule" id="PRU00047"/>
    </source>
</evidence>
<dbReference type="GO" id="GO:0015074">
    <property type="term" value="P:DNA integration"/>
    <property type="evidence" value="ECO:0007669"/>
    <property type="project" value="InterPro"/>
</dbReference>
<dbReference type="InterPro" id="IPR054722">
    <property type="entry name" value="PolX-like_BBD"/>
</dbReference>
<dbReference type="GeneID" id="109115384"/>
<keyword evidence="2" id="KW-0862">Zinc</keyword>
<protein>
    <submittedName>
        <fullName evidence="7">Uncharacterized protein LOC109115384</fullName>
    </submittedName>
</protein>
<dbReference type="SUPFAM" id="SSF57756">
    <property type="entry name" value="Retrovirus zinc finger-like domains"/>
    <property type="match status" value="1"/>
</dbReference>
<evidence type="ECO:0000259" key="5">
    <source>
        <dbReference type="PROSITE" id="PS50994"/>
    </source>
</evidence>
<dbReference type="RefSeq" id="XP_019054918.1">
    <property type="nucleotide sequence ID" value="XM_019199373.1"/>
</dbReference>
<dbReference type="Gene3D" id="3.30.420.10">
    <property type="entry name" value="Ribonuclease H-like superfamily/Ribonuclease H"/>
    <property type="match status" value="1"/>
</dbReference>
<dbReference type="OrthoDB" id="1750165at2759"/>
<dbReference type="GO" id="GO:0008233">
    <property type="term" value="F:peptidase activity"/>
    <property type="evidence" value="ECO:0007669"/>
    <property type="project" value="UniProtKB-KW"/>
</dbReference>
<evidence type="ECO:0000256" key="1">
    <source>
        <dbReference type="ARBA" id="ARBA00022670"/>
    </source>
</evidence>